<gene>
    <name evidence="2" type="ORF">AGLY_014545</name>
</gene>
<dbReference type="Proteomes" id="UP000475862">
    <property type="component" value="Unassembled WGS sequence"/>
</dbReference>
<evidence type="ECO:0000313" key="2">
    <source>
        <dbReference type="EMBL" id="KAE9525131.1"/>
    </source>
</evidence>
<dbReference type="EMBL" id="VYZN01000064">
    <property type="protein sequence ID" value="KAE9525131.1"/>
    <property type="molecule type" value="Genomic_DNA"/>
</dbReference>
<keyword evidence="1" id="KW-1133">Transmembrane helix</keyword>
<protein>
    <submittedName>
        <fullName evidence="2">Uncharacterized protein</fullName>
    </submittedName>
</protein>
<evidence type="ECO:0000256" key="1">
    <source>
        <dbReference type="SAM" id="Phobius"/>
    </source>
</evidence>
<reference evidence="2 3" key="1">
    <citation type="submission" date="2019-08" db="EMBL/GenBank/DDBJ databases">
        <title>The genome of the soybean aphid Biotype 1, its phylome, world population structure and adaptation to the North American continent.</title>
        <authorList>
            <person name="Giordano R."/>
            <person name="Donthu R.K."/>
            <person name="Hernandez A.G."/>
            <person name="Wright C.L."/>
            <person name="Zimin A.V."/>
        </authorList>
    </citation>
    <scope>NUCLEOTIDE SEQUENCE [LARGE SCALE GENOMIC DNA]</scope>
    <source>
        <tissue evidence="2">Whole aphids</tissue>
    </source>
</reference>
<evidence type="ECO:0000313" key="3">
    <source>
        <dbReference type="Proteomes" id="UP000475862"/>
    </source>
</evidence>
<accession>A0A6G0T5D9</accession>
<organism evidence="2 3">
    <name type="scientific">Aphis glycines</name>
    <name type="common">Soybean aphid</name>
    <dbReference type="NCBI Taxonomy" id="307491"/>
    <lineage>
        <taxon>Eukaryota</taxon>
        <taxon>Metazoa</taxon>
        <taxon>Ecdysozoa</taxon>
        <taxon>Arthropoda</taxon>
        <taxon>Hexapoda</taxon>
        <taxon>Insecta</taxon>
        <taxon>Pterygota</taxon>
        <taxon>Neoptera</taxon>
        <taxon>Paraneoptera</taxon>
        <taxon>Hemiptera</taxon>
        <taxon>Sternorrhyncha</taxon>
        <taxon>Aphidomorpha</taxon>
        <taxon>Aphidoidea</taxon>
        <taxon>Aphididae</taxon>
        <taxon>Aphidini</taxon>
        <taxon>Aphis</taxon>
        <taxon>Aphis</taxon>
    </lineage>
</organism>
<proteinExistence type="predicted"/>
<dbReference type="AlphaFoldDB" id="A0A6G0T5D9"/>
<feature type="transmembrane region" description="Helical" evidence="1">
    <location>
        <begin position="173"/>
        <end position="194"/>
    </location>
</feature>
<comment type="caution">
    <text evidence="2">The sequence shown here is derived from an EMBL/GenBank/DDBJ whole genome shotgun (WGS) entry which is preliminary data.</text>
</comment>
<keyword evidence="3" id="KW-1185">Reference proteome</keyword>
<feature type="transmembrane region" description="Helical" evidence="1">
    <location>
        <begin position="141"/>
        <end position="161"/>
    </location>
</feature>
<keyword evidence="1" id="KW-0472">Membrane</keyword>
<keyword evidence="1" id="KW-0812">Transmembrane</keyword>
<sequence>MTYYTIKIKNVQLKHSKLIVYSLQYYNVAQRVYYLLCTALTPKYYFLFCAVSYLSSFLFSYFGFDPIVNLIVLFASLTADAFKDVTVLLIKFFLFIILNDSSSKVTFSWNTVTLEHSKVFLNHIWKVSTKFFLNICNSSSLVISFASITVSLLLFILIIRFSSTVWSKTAGDLSHIVVYIALHNFFPIFTLSFMTPDCLASSTSVQHTIKES</sequence>
<name>A0A6G0T5D9_APHGL</name>